<evidence type="ECO:0000256" key="1">
    <source>
        <dbReference type="ARBA" id="ARBA00004651"/>
    </source>
</evidence>
<dbReference type="InterPro" id="IPR001851">
    <property type="entry name" value="ABC_transp_permease"/>
</dbReference>
<gene>
    <name evidence="7" type="ORF">HCN50_06735</name>
</gene>
<reference evidence="7 8" key="1">
    <citation type="submission" date="2020-03" db="EMBL/GenBank/DDBJ databases">
        <title>Bradyrhizobium diversity isolated from nodules of Muelleranthus trifoliolatus.</title>
        <authorList>
            <person name="Klepa M."/>
            <person name="Helene L."/>
            <person name="Hungria M."/>
        </authorList>
    </citation>
    <scope>NUCLEOTIDE SEQUENCE [LARGE SCALE GENOMIC DNA]</scope>
    <source>
        <strain evidence="7 8">WSM 1744</strain>
    </source>
</reference>
<accession>A0A7Y4H290</accession>
<dbReference type="AlphaFoldDB" id="A0A7Y4H290"/>
<dbReference type="PANTHER" id="PTHR30482:SF10">
    <property type="entry name" value="HIGH-AFFINITY BRANCHED-CHAIN AMINO ACID TRANSPORT PROTEIN BRAE"/>
    <property type="match status" value="1"/>
</dbReference>
<dbReference type="GO" id="GO:0005886">
    <property type="term" value="C:plasma membrane"/>
    <property type="evidence" value="ECO:0007669"/>
    <property type="project" value="UniProtKB-SubCell"/>
</dbReference>
<dbReference type="GO" id="GO:0015658">
    <property type="term" value="F:branched-chain amino acid transmembrane transporter activity"/>
    <property type="evidence" value="ECO:0007669"/>
    <property type="project" value="InterPro"/>
</dbReference>
<evidence type="ECO:0000256" key="2">
    <source>
        <dbReference type="ARBA" id="ARBA00022475"/>
    </source>
</evidence>
<name>A0A7Y4H290_9BRAD</name>
<keyword evidence="2" id="KW-1003">Cell membrane</keyword>
<evidence type="ECO:0000256" key="6">
    <source>
        <dbReference type="SAM" id="Phobius"/>
    </source>
</evidence>
<sequence length="328" mass="34157">MTVLTSQSTPQRTISIRSPAIRIVIACIAFAALLAAPIVLPTYFVEIGFKLLIYIVLAEAWNLLAGYGGLVSLGTSSFFGLGAYVTVGLINQAGAGPLQALAASALAGTAVAIVMSRGLFRLRGLYFTVGTLALAEALRLFVINVPWFGGATGLFVTVDLPEIAALFRYATLLLALAALVMALATGSRFSVLLRAVRDDEDAASQVGVRAFRIKLAAFIVASALIASAGGLQAIKLGAIEPYGSFGLQWSVDPLAIVIIGGLGMRFGAMVGAVFFVAIGELLADYPELHVAITGVTLILLIRFAPRGICGLAEAALRRRGAAPQEAHP</sequence>
<evidence type="ECO:0000256" key="4">
    <source>
        <dbReference type="ARBA" id="ARBA00022989"/>
    </source>
</evidence>
<keyword evidence="4 6" id="KW-1133">Transmembrane helix</keyword>
<feature type="transmembrane region" description="Helical" evidence="6">
    <location>
        <begin position="51"/>
        <end position="73"/>
    </location>
</feature>
<feature type="transmembrane region" description="Helical" evidence="6">
    <location>
        <begin position="215"/>
        <end position="234"/>
    </location>
</feature>
<feature type="transmembrane region" description="Helical" evidence="6">
    <location>
        <begin position="125"/>
        <end position="143"/>
    </location>
</feature>
<comment type="caution">
    <text evidence="7">The sequence shown here is derived from an EMBL/GenBank/DDBJ whole genome shotgun (WGS) entry which is preliminary data.</text>
</comment>
<keyword evidence="3 6" id="KW-0812">Transmembrane</keyword>
<dbReference type="InterPro" id="IPR043428">
    <property type="entry name" value="LivM-like"/>
</dbReference>
<feature type="transmembrane region" description="Helical" evidence="6">
    <location>
        <begin position="254"/>
        <end position="276"/>
    </location>
</feature>
<dbReference type="CDD" id="cd06581">
    <property type="entry name" value="TM_PBP1_LivM_like"/>
    <property type="match status" value="1"/>
</dbReference>
<dbReference type="InterPro" id="IPR000175">
    <property type="entry name" value="Na/ntran_symport"/>
</dbReference>
<feature type="transmembrane region" description="Helical" evidence="6">
    <location>
        <begin position="93"/>
        <end position="113"/>
    </location>
</feature>
<dbReference type="Pfam" id="PF02653">
    <property type="entry name" value="BPD_transp_2"/>
    <property type="match status" value="1"/>
</dbReference>
<feature type="transmembrane region" description="Helical" evidence="6">
    <location>
        <begin position="20"/>
        <end position="44"/>
    </location>
</feature>
<feature type="transmembrane region" description="Helical" evidence="6">
    <location>
        <begin position="163"/>
        <end position="184"/>
    </location>
</feature>
<keyword evidence="5 6" id="KW-0472">Membrane</keyword>
<proteinExistence type="predicted"/>
<dbReference type="PROSITE" id="PS50267">
    <property type="entry name" value="NA_NEUROTRAN_SYMP_3"/>
    <property type="match status" value="1"/>
</dbReference>
<dbReference type="RefSeq" id="WP_171708839.1">
    <property type="nucleotide sequence ID" value="NZ_JAAVLW010000002.1"/>
</dbReference>
<keyword evidence="8" id="KW-1185">Reference proteome</keyword>
<comment type="subcellular location">
    <subcellularLocation>
        <location evidence="1">Cell membrane</location>
        <topology evidence="1">Multi-pass membrane protein</topology>
    </subcellularLocation>
</comment>
<evidence type="ECO:0000256" key="3">
    <source>
        <dbReference type="ARBA" id="ARBA00022692"/>
    </source>
</evidence>
<dbReference type="PANTHER" id="PTHR30482">
    <property type="entry name" value="HIGH-AFFINITY BRANCHED-CHAIN AMINO ACID TRANSPORT SYSTEM PERMEASE"/>
    <property type="match status" value="1"/>
</dbReference>
<dbReference type="Proteomes" id="UP000528734">
    <property type="component" value="Unassembled WGS sequence"/>
</dbReference>
<evidence type="ECO:0000313" key="7">
    <source>
        <dbReference type="EMBL" id="NOJ45952.1"/>
    </source>
</evidence>
<evidence type="ECO:0000313" key="8">
    <source>
        <dbReference type="Proteomes" id="UP000528734"/>
    </source>
</evidence>
<dbReference type="EMBL" id="JAAVLW010000002">
    <property type="protein sequence ID" value="NOJ45952.1"/>
    <property type="molecule type" value="Genomic_DNA"/>
</dbReference>
<protein>
    <submittedName>
        <fullName evidence="7">Branched-chain amino acid ABC transporter permease</fullName>
    </submittedName>
</protein>
<evidence type="ECO:0000256" key="5">
    <source>
        <dbReference type="ARBA" id="ARBA00023136"/>
    </source>
</evidence>
<organism evidence="7 8">
    <name type="scientific">Bradyrhizobium archetypum</name>
    <dbReference type="NCBI Taxonomy" id="2721160"/>
    <lineage>
        <taxon>Bacteria</taxon>
        <taxon>Pseudomonadati</taxon>
        <taxon>Pseudomonadota</taxon>
        <taxon>Alphaproteobacteria</taxon>
        <taxon>Hyphomicrobiales</taxon>
        <taxon>Nitrobacteraceae</taxon>
        <taxon>Bradyrhizobium</taxon>
    </lineage>
</organism>